<keyword evidence="4 9" id="KW-0808">Transferase</keyword>
<evidence type="ECO:0000313" key="9">
    <source>
        <dbReference type="EMBL" id="AXG08436.1"/>
    </source>
</evidence>
<feature type="compositionally biased region" description="Polar residues" evidence="8">
    <location>
        <begin position="10"/>
        <end position="25"/>
    </location>
</feature>
<keyword evidence="3 9" id="KW-0489">Methyltransferase</keyword>
<evidence type="ECO:0000256" key="1">
    <source>
        <dbReference type="ARBA" id="ARBA00010203"/>
    </source>
</evidence>
<dbReference type="AlphaFoldDB" id="A0A345E8B4"/>
<sequence>MKRDNCDRPTCSTDLMETTDPSQVTDLMGTERPQYVTTAGNETVEVRPSAEAVGEDPIQGAAFSGDSRDLIDAVEDASIDLVVTSPPFALQRKKEYGNKSPRNTLNGSSTSRKGSTTPLQRMARS</sequence>
<evidence type="ECO:0000256" key="5">
    <source>
        <dbReference type="ARBA" id="ARBA00022691"/>
    </source>
</evidence>
<dbReference type="GO" id="GO:0009307">
    <property type="term" value="P:DNA restriction-modification system"/>
    <property type="evidence" value="ECO:0007669"/>
    <property type="project" value="UniProtKB-KW"/>
</dbReference>
<evidence type="ECO:0000256" key="2">
    <source>
        <dbReference type="ARBA" id="ARBA00012185"/>
    </source>
</evidence>
<protein>
    <recommendedName>
        <fullName evidence="2">site-specific DNA-methyltransferase (cytosine-N(4)-specific)</fullName>
        <ecNumber evidence="2">2.1.1.113</ecNumber>
    </recommendedName>
</protein>
<dbReference type="PROSITE" id="PS00093">
    <property type="entry name" value="N4_MTASE"/>
    <property type="match status" value="1"/>
</dbReference>
<keyword evidence="5" id="KW-0949">S-adenosyl-L-methionine</keyword>
<organism evidence="9 10">
    <name type="scientific">Haloplanus rubicundus</name>
    <dbReference type="NCBI Taxonomy" id="1547898"/>
    <lineage>
        <taxon>Archaea</taxon>
        <taxon>Methanobacteriati</taxon>
        <taxon>Methanobacteriota</taxon>
        <taxon>Stenosarchaea group</taxon>
        <taxon>Halobacteria</taxon>
        <taxon>Halobacteriales</taxon>
        <taxon>Haloferacaceae</taxon>
        <taxon>Haloplanus</taxon>
    </lineage>
</organism>
<reference evidence="9 10" key="1">
    <citation type="submission" date="2018-07" db="EMBL/GenBank/DDBJ databases">
        <title>Genome sequences of Haloplanus sp. CBA1112.</title>
        <authorList>
            <person name="Kim Y.B."/>
            <person name="Roh S.W."/>
        </authorList>
    </citation>
    <scope>NUCLEOTIDE SEQUENCE [LARGE SCALE GENOMIC DNA]</scope>
    <source>
        <strain evidence="9 10">CBA1112</strain>
        <plasmid evidence="10">pcba1112-01</plasmid>
    </source>
</reference>
<name>A0A345E8B4_9EURY</name>
<dbReference type="EC" id="2.1.1.113" evidence="2"/>
<dbReference type="GO" id="GO:0032259">
    <property type="term" value="P:methylation"/>
    <property type="evidence" value="ECO:0007669"/>
    <property type="project" value="UniProtKB-KW"/>
</dbReference>
<gene>
    <name evidence="9" type="ORF">DU484_00435</name>
</gene>
<accession>A0A345E8B4</accession>
<comment type="similarity">
    <text evidence="1">Belongs to the N(4)/N(6)-methyltransferase family. N(4) subfamily.</text>
</comment>
<evidence type="ECO:0000256" key="3">
    <source>
        <dbReference type="ARBA" id="ARBA00022603"/>
    </source>
</evidence>
<dbReference type="GO" id="GO:0015667">
    <property type="term" value="F:site-specific DNA-methyltransferase (cytosine-N4-specific) activity"/>
    <property type="evidence" value="ECO:0007669"/>
    <property type="project" value="UniProtKB-EC"/>
</dbReference>
<keyword evidence="6" id="KW-0680">Restriction system</keyword>
<keyword evidence="9" id="KW-0614">Plasmid</keyword>
<dbReference type="InterPro" id="IPR029063">
    <property type="entry name" value="SAM-dependent_MTases_sf"/>
</dbReference>
<evidence type="ECO:0000313" key="10">
    <source>
        <dbReference type="Proteomes" id="UP000252985"/>
    </source>
</evidence>
<dbReference type="InterPro" id="IPR017985">
    <property type="entry name" value="MeTrfase_CN4_CS"/>
</dbReference>
<feature type="compositionally biased region" description="Polar residues" evidence="8">
    <location>
        <begin position="100"/>
        <end position="119"/>
    </location>
</feature>
<dbReference type="Proteomes" id="UP000252985">
    <property type="component" value="Plasmid pCBA1112-01"/>
</dbReference>
<dbReference type="KEGG" id="haq:DU484_00435"/>
<comment type="catalytic activity">
    <reaction evidence="7">
        <text>a 2'-deoxycytidine in DNA + S-adenosyl-L-methionine = an N(4)-methyl-2'-deoxycytidine in DNA + S-adenosyl-L-homocysteine + H(+)</text>
        <dbReference type="Rhea" id="RHEA:16857"/>
        <dbReference type="Rhea" id="RHEA-COMP:11369"/>
        <dbReference type="Rhea" id="RHEA-COMP:13674"/>
        <dbReference type="ChEBI" id="CHEBI:15378"/>
        <dbReference type="ChEBI" id="CHEBI:57856"/>
        <dbReference type="ChEBI" id="CHEBI:59789"/>
        <dbReference type="ChEBI" id="CHEBI:85452"/>
        <dbReference type="ChEBI" id="CHEBI:137933"/>
        <dbReference type="EC" id="2.1.1.113"/>
    </reaction>
</comment>
<evidence type="ECO:0000256" key="8">
    <source>
        <dbReference type="SAM" id="MobiDB-lite"/>
    </source>
</evidence>
<dbReference type="Gene3D" id="3.40.50.150">
    <property type="entry name" value="Vaccinia Virus protein VP39"/>
    <property type="match status" value="1"/>
</dbReference>
<feature type="region of interest" description="Disordered" evidence="8">
    <location>
        <begin position="92"/>
        <end position="125"/>
    </location>
</feature>
<geneLocation type="plasmid" evidence="10">
    <name>pcba1112-01</name>
</geneLocation>
<evidence type="ECO:0000256" key="4">
    <source>
        <dbReference type="ARBA" id="ARBA00022679"/>
    </source>
</evidence>
<dbReference type="EMBL" id="CP031147">
    <property type="protein sequence ID" value="AXG08436.1"/>
    <property type="molecule type" value="Genomic_DNA"/>
</dbReference>
<evidence type="ECO:0000256" key="6">
    <source>
        <dbReference type="ARBA" id="ARBA00022747"/>
    </source>
</evidence>
<dbReference type="SUPFAM" id="SSF53335">
    <property type="entry name" value="S-adenosyl-L-methionine-dependent methyltransferases"/>
    <property type="match status" value="1"/>
</dbReference>
<feature type="region of interest" description="Disordered" evidence="8">
    <location>
        <begin position="1"/>
        <end position="26"/>
    </location>
</feature>
<proteinExistence type="inferred from homology"/>
<evidence type="ECO:0000256" key="7">
    <source>
        <dbReference type="ARBA" id="ARBA00049120"/>
    </source>
</evidence>
<dbReference type="GO" id="GO:0003677">
    <property type="term" value="F:DNA binding"/>
    <property type="evidence" value="ECO:0007669"/>
    <property type="project" value="InterPro"/>
</dbReference>